<dbReference type="RefSeq" id="XP_033574041.1">
    <property type="nucleotide sequence ID" value="XM_033716988.1"/>
</dbReference>
<reference evidence="4" key="3">
    <citation type="submission" date="2025-04" db="UniProtKB">
        <authorList>
            <consortium name="RefSeq"/>
        </authorList>
    </citation>
    <scope>IDENTIFICATION</scope>
    <source>
        <strain evidence="4">CBS 304.34</strain>
    </source>
</reference>
<organism evidence="2">
    <name type="scientific">Mytilinidion resinicola</name>
    <dbReference type="NCBI Taxonomy" id="574789"/>
    <lineage>
        <taxon>Eukaryota</taxon>
        <taxon>Fungi</taxon>
        <taxon>Dikarya</taxon>
        <taxon>Ascomycota</taxon>
        <taxon>Pezizomycotina</taxon>
        <taxon>Dothideomycetes</taxon>
        <taxon>Pleosporomycetidae</taxon>
        <taxon>Mytilinidiales</taxon>
        <taxon>Mytilinidiaceae</taxon>
        <taxon>Mytilinidion</taxon>
    </lineage>
</organism>
<keyword evidence="3" id="KW-1185">Reference proteome</keyword>
<evidence type="ECO:0000313" key="4">
    <source>
        <dbReference type="RefSeq" id="XP_033574041.1"/>
    </source>
</evidence>
<dbReference type="Proteomes" id="UP000504636">
    <property type="component" value="Unplaced"/>
</dbReference>
<evidence type="ECO:0000313" key="2">
    <source>
        <dbReference type="EMBL" id="KAF2807077.1"/>
    </source>
</evidence>
<feature type="compositionally biased region" description="Basic and acidic residues" evidence="1">
    <location>
        <begin position="26"/>
        <end position="46"/>
    </location>
</feature>
<reference evidence="2 4" key="1">
    <citation type="journal article" date="2020" name="Stud. Mycol.">
        <title>101 Dothideomycetes genomes: a test case for predicting lifestyles and emergence of pathogens.</title>
        <authorList>
            <person name="Haridas S."/>
            <person name="Albert R."/>
            <person name="Binder M."/>
            <person name="Bloem J."/>
            <person name="Labutti K."/>
            <person name="Salamov A."/>
            <person name="Andreopoulos B."/>
            <person name="Baker S."/>
            <person name="Barry K."/>
            <person name="Bills G."/>
            <person name="Bluhm B."/>
            <person name="Cannon C."/>
            <person name="Castanera R."/>
            <person name="Culley D."/>
            <person name="Daum C."/>
            <person name="Ezra D."/>
            <person name="Gonzalez J."/>
            <person name="Henrissat B."/>
            <person name="Kuo A."/>
            <person name="Liang C."/>
            <person name="Lipzen A."/>
            <person name="Lutzoni F."/>
            <person name="Magnuson J."/>
            <person name="Mondo S."/>
            <person name="Nolan M."/>
            <person name="Ohm R."/>
            <person name="Pangilinan J."/>
            <person name="Park H.-J."/>
            <person name="Ramirez L."/>
            <person name="Alfaro M."/>
            <person name="Sun H."/>
            <person name="Tritt A."/>
            <person name="Yoshinaga Y."/>
            <person name="Zwiers L.-H."/>
            <person name="Turgeon B."/>
            <person name="Goodwin S."/>
            <person name="Spatafora J."/>
            <person name="Crous P."/>
            <person name="Grigoriev I."/>
        </authorList>
    </citation>
    <scope>NUCLEOTIDE SEQUENCE</scope>
    <source>
        <strain evidence="2 4">CBS 304.34</strain>
    </source>
</reference>
<feature type="compositionally biased region" description="Polar residues" evidence="1">
    <location>
        <begin position="14"/>
        <end position="24"/>
    </location>
</feature>
<dbReference type="OrthoDB" id="4778343at2759"/>
<sequence length="125" mass="13787">MSQKGGTYRPSDANVATQSRSRSPTRSHEDKKTKDGESTADEKNESDAVALRSDSSTQAQGQDDGKTDGQEWAVVNKPQDEPNTLSGGGVSSHFDLQLGWGRYKFTLFSWDLNVKKEHTHRDGET</sequence>
<gene>
    <name evidence="2 4" type="ORF">BDZ99DRAFT_422483</name>
</gene>
<evidence type="ECO:0000256" key="1">
    <source>
        <dbReference type="SAM" id="MobiDB-lite"/>
    </source>
</evidence>
<name>A0A6A6YGQ0_9PEZI</name>
<reference evidence="4" key="2">
    <citation type="submission" date="2020-04" db="EMBL/GenBank/DDBJ databases">
        <authorList>
            <consortium name="NCBI Genome Project"/>
        </authorList>
    </citation>
    <scope>NUCLEOTIDE SEQUENCE</scope>
    <source>
        <strain evidence="4">CBS 304.34</strain>
    </source>
</reference>
<dbReference type="EMBL" id="MU003706">
    <property type="protein sequence ID" value="KAF2807077.1"/>
    <property type="molecule type" value="Genomic_DNA"/>
</dbReference>
<proteinExistence type="predicted"/>
<dbReference type="GeneID" id="54457881"/>
<accession>A0A6A6YGQ0</accession>
<dbReference type="AlphaFoldDB" id="A0A6A6YGQ0"/>
<protein>
    <submittedName>
        <fullName evidence="2 4">Uncharacterized protein</fullName>
    </submittedName>
</protein>
<evidence type="ECO:0000313" key="3">
    <source>
        <dbReference type="Proteomes" id="UP000504636"/>
    </source>
</evidence>
<feature type="region of interest" description="Disordered" evidence="1">
    <location>
        <begin position="1"/>
        <end position="90"/>
    </location>
</feature>